<dbReference type="Proteomes" id="UP001341840">
    <property type="component" value="Unassembled WGS sequence"/>
</dbReference>
<sequence>MANGLFKTRSTRRRLLRLSPNEVEVNSYLKGGGAVKKQATRGKQHIEPFVPLRPHSGRKSSTRKKIKKIIKAMKEMMGEITNLVELMIQFSKDILAKRQVTRGILPKQNNFFR</sequence>
<organism evidence="2 3">
    <name type="scientific">Stylosanthes scabra</name>
    <dbReference type="NCBI Taxonomy" id="79078"/>
    <lineage>
        <taxon>Eukaryota</taxon>
        <taxon>Viridiplantae</taxon>
        <taxon>Streptophyta</taxon>
        <taxon>Embryophyta</taxon>
        <taxon>Tracheophyta</taxon>
        <taxon>Spermatophyta</taxon>
        <taxon>Magnoliopsida</taxon>
        <taxon>eudicotyledons</taxon>
        <taxon>Gunneridae</taxon>
        <taxon>Pentapetalae</taxon>
        <taxon>rosids</taxon>
        <taxon>fabids</taxon>
        <taxon>Fabales</taxon>
        <taxon>Fabaceae</taxon>
        <taxon>Papilionoideae</taxon>
        <taxon>50 kb inversion clade</taxon>
        <taxon>dalbergioids sensu lato</taxon>
        <taxon>Dalbergieae</taxon>
        <taxon>Pterocarpus clade</taxon>
        <taxon>Stylosanthes</taxon>
    </lineage>
</organism>
<protein>
    <submittedName>
        <fullName evidence="2">Uncharacterized protein</fullName>
    </submittedName>
</protein>
<evidence type="ECO:0000256" key="1">
    <source>
        <dbReference type="SAM" id="MobiDB-lite"/>
    </source>
</evidence>
<feature type="region of interest" description="Disordered" evidence="1">
    <location>
        <begin position="34"/>
        <end position="64"/>
    </location>
</feature>
<evidence type="ECO:0000313" key="2">
    <source>
        <dbReference type="EMBL" id="MED6176247.1"/>
    </source>
</evidence>
<accession>A0ABU6VTE7</accession>
<reference evidence="2 3" key="1">
    <citation type="journal article" date="2023" name="Plants (Basel)">
        <title>Bridging the Gap: Combining Genomics and Transcriptomics Approaches to Understand Stylosanthes scabra, an Orphan Legume from the Brazilian Caatinga.</title>
        <authorList>
            <person name="Ferreira-Neto J.R.C."/>
            <person name="da Silva M.D."/>
            <person name="Binneck E."/>
            <person name="de Melo N.F."/>
            <person name="da Silva R.H."/>
            <person name="de Melo A.L.T.M."/>
            <person name="Pandolfi V."/>
            <person name="Bustamante F.O."/>
            <person name="Brasileiro-Vidal A.C."/>
            <person name="Benko-Iseppon A.M."/>
        </authorList>
    </citation>
    <scope>NUCLEOTIDE SEQUENCE [LARGE SCALE GENOMIC DNA]</scope>
    <source>
        <tissue evidence="2">Leaves</tissue>
    </source>
</reference>
<evidence type="ECO:0000313" key="3">
    <source>
        <dbReference type="Proteomes" id="UP001341840"/>
    </source>
</evidence>
<dbReference type="EMBL" id="JASCZI010152507">
    <property type="protein sequence ID" value="MED6176247.1"/>
    <property type="molecule type" value="Genomic_DNA"/>
</dbReference>
<comment type="caution">
    <text evidence="2">The sequence shown here is derived from an EMBL/GenBank/DDBJ whole genome shotgun (WGS) entry which is preliminary data.</text>
</comment>
<name>A0ABU6VTE7_9FABA</name>
<feature type="compositionally biased region" description="Basic residues" evidence="1">
    <location>
        <begin position="55"/>
        <end position="64"/>
    </location>
</feature>
<keyword evidence="3" id="KW-1185">Reference proteome</keyword>
<proteinExistence type="predicted"/>
<gene>
    <name evidence="2" type="ORF">PIB30_086279</name>
</gene>